<dbReference type="AlphaFoldDB" id="A0A645D9U1"/>
<reference evidence="2" key="1">
    <citation type="submission" date="2019-08" db="EMBL/GenBank/DDBJ databases">
        <authorList>
            <person name="Kucharzyk K."/>
            <person name="Murdoch R.W."/>
            <person name="Higgins S."/>
            <person name="Loffler F."/>
        </authorList>
    </citation>
    <scope>NUCLEOTIDE SEQUENCE</scope>
</reference>
<dbReference type="InterPro" id="IPR003731">
    <property type="entry name" value="Di-Nase_FeMo-co_biosynth"/>
</dbReference>
<feature type="domain" description="Dinitrogenase iron-molybdenum cofactor biosynthesis" evidence="1">
    <location>
        <begin position="9"/>
        <end position="37"/>
    </location>
</feature>
<sequence length="52" mass="5735">MKIAIAKNGDVVSEHFGHAKEFLVVNVENQKEISREIAIPPEGEHIPGAMPR</sequence>
<protein>
    <recommendedName>
        <fullName evidence="1">Dinitrogenase iron-molybdenum cofactor biosynthesis domain-containing protein</fullName>
    </recommendedName>
</protein>
<name>A0A645D9U1_9ZZZZ</name>
<proteinExistence type="predicted"/>
<dbReference type="SUPFAM" id="SSF53146">
    <property type="entry name" value="Nitrogenase accessory factor-like"/>
    <property type="match status" value="1"/>
</dbReference>
<organism evidence="2">
    <name type="scientific">bioreactor metagenome</name>
    <dbReference type="NCBI Taxonomy" id="1076179"/>
    <lineage>
        <taxon>unclassified sequences</taxon>
        <taxon>metagenomes</taxon>
        <taxon>ecological metagenomes</taxon>
    </lineage>
</organism>
<dbReference type="Gene3D" id="3.30.420.130">
    <property type="entry name" value="Dinitrogenase iron-molybdenum cofactor biosynthesis domain"/>
    <property type="match status" value="1"/>
</dbReference>
<comment type="caution">
    <text evidence="2">The sequence shown here is derived from an EMBL/GenBank/DDBJ whole genome shotgun (WGS) entry which is preliminary data.</text>
</comment>
<dbReference type="EMBL" id="VSSQ01033924">
    <property type="protein sequence ID" value="MPM85693.1"/>
    <property type="molecule type" value="Genomic_DNA"/>
</dbReference>
<dbReference type="InterPro" id="IPR036105">
    <property type="entry name" value="DiNase_FeMo-co_biosyn_sf"/>
</dbReference>
<gene>
    <name evidence="2" type="ORF">SDC9_132774</name>
</gene>
<evidence type="ECO:0000259" key="1">
    <source>
        <dbReference type="Pfam" id="PF02579"/>
    </source>
</evidence>
<accession>A0A645D9U1</accession>
<evidence type="ECO:0000313" key="2">
    <source>
        <dbReference type="EMBL" id="MPM85693.1"/>
    </source>
</evidence>
<dbReference type="Pfam" id="PF02579">
    <property type="entry name" value="Nitro_FeMo-Co"/>
    <property type="match status" value="1"/>
</dbReference>